<reference evidence="1 2" key="1">
    <citation type="submission" date="2019-07" db="EMBL/GenBank/DDBJ databases">
        <title>Whole genome shotgun sequence of Clostridium butyricum NBRC 3858.</title>
        <authorList>
            <person name="Hosoyama A."/>
            <person name="Uohara A."/>
            <person name="Ohji S."/>
            <person name="Ichikawa N."/>
        </authorList>
    </citation>
    <scope>NUCLEOTIDE SEQUENCE [LARGE SCALE GENOMIC DNA]</scope>
    <source>
        <strain evidence="1 2">NBRC 3858</strain>
    </source>
</reference>
<dbReference type="EMBL" id="BKBC01000119">
    <property type="protein sequence ID" value="GEQ23454.1"/>
    <property type="molecule type" value="Genomic_DNA"/>
</dbReference>
<dbReference type="RefSeq" id="WP_171781588.1">
    <property type="nucleotide sequence ID" value="NZ_BKBC01000119.1"/>
</dbReference>
<evidence type="ECO:0000313" key="1">
    <source>
        <dbReference type="EMBL" id="GEQ23454.1"/>
    </source>
</evidence>
<gene>
    <name evidence="1" type="ORF">CBU02nite_39600</name>
</gene>
<comment type="caution">
    <text evidence="1">The sequence shown here is derived from an EMBL/GenBank/DDBJ whole genome shotgun (WGS) entry which is preliminary data.</text>
</comment>
<dbReference type="AlphaFoldDB" id="A0A512TT46"/>
<sequence>MKKDLKFNLFYGTEDFTKLFDNLIEDKIKNVTENIKNARYNKSDKYYSSAQKEMDENE</sequence>
<name>A0A512TT46_CLOBU</name>
<dbReference type="Proteomes" id="UP000321089">
    <property type="component" value="Unassembled WGS sequence"/>
</dbReference>
<evidence type="ECO:0000313" key="2">
    <source>
        <dbReference type="Proteomes" id="UP000321089"/>
    </source>
</evidence>
<organism evidence="1 2">
    <name type="scientific">Clostridium butyricum</name>
    <dbReference type="NCBI Taxonomy" id="1492"/>
    <lineage>
        <taxon>Bacteria</taxon>
        <taxon>Bacillati</taxon>
        <taxon>Bacillota</taxon>
        <taxon>Clostridia</taxon>
        <taxon>Eubacteriales</taxon>
        <taxon>Clostridiaceae</taxon>
        <taxon>Clostridium</taxon>
    </lineage>
</organism>
<accession>A0A512TT46</accession>
<proteinExistence type="predicted"/>
<protein>
    <submittedName>
        <fullName evidence="1">Uncharacterized protein</fullName>
    </submittedName>
</protein>